<dbReference type="InterPro" id="IPR004316">
    <property type="entry name" value="SWEET_rpt"/>
</dbReference>
<dbReference type="PANTHER" id="PTHR10791:SF57">
    <property type="entry name" value="BIDIRECTIONAL SUGAR TRANSPORTER SWEET2A"/>
    <property type="match status" value="1"/>
</dbReference>
<dbReference type="Pfam" id="PF03083">
    <property type="entry name" value="MtN3_slv"/>
    <property type="match status" value="1"/>
</dbReference>
<reference evidence="10 11" key="1">
    <citation type="submission" date="2020-04" db="EMBL/GenBank/DDBJ databases">
        <title>Plant Genome Project.</title>
        <authorList>
            <person name="Zhang R.-G."/>
        </authorList>
    </citation>
    <scope>NUCLEOTIDE SEQUENCE [LARGE SCALE GENOMIC DNA]</scope>
    <source>
        <strain evidence="10">YNK0</strain>
        <tissue evidence="10">Leaf</tissue>
    </source>
</reference>
<dbReference type="OrthoDB" id="409725at2759"/>
<evidence type="ECO:0000256" key="8">
    <source>
        <dbReference type="ARBA" id="ARBA00023136"/>
    </source>
</evidence>
<keyword evidence="3" id="KW-0813">Transport</keyword>
<sequence>MQLESPVKMSGLLLAVFGLFVIIVFVSMRLFYPPMRQVFVGYLSVASLISMFSSPLFIINLVIQTKSVEYMPFFLSLSTFLMSISFFTYGVLKYDPFIYISNGIGTVLGAIQLALYSYYGKTSGEDSREPLIVSYA</sequence>
<keyword evidence="4" id="KW-0762">Sugar transport</keyword>
<organism evidence="10 11">
    <name type="scientific">Tetracentron sinense</name>
    <name type="common">Spur-leaf</name>
    <dbReference type="NCBI Taxonomy" id="13715"/>
    <lineage>
        <taxon>Eukaryota</taxon>
        <taxon>Viridiplantae</taxon>
        <taxon>Streptophyta</taxon>
        <taxon>Embryophyta</taxon>
        <taxon>Tracheophyta</taxon>
        <taxon>Spermatophyta</taxon>
        <taxon>Magnoliopsida</taxon>
        <taxon>Trochodendrales</taxon>
        <taxon>Trochodendraceae</taxon>
        <taxon>Tetracentron</taxon>
    </lineage>
</organism>
<evidence type="ECO:0000256" key="7">
    <source>
        <dbReference type="ARBA" id="ARBA00022989"/>
    </source>
</evidence>
<dbReference type="Proteomes" id="UP000655225">
    <property type="component" value="Unassembled WGS sequence"/>
</dbReference>
<dbReference type="GO" id="GO:0012505">
    <property type="term" value="C:endomembrane system"/>
    <property type="evidence" value="ECO:0007669"/>
    <property type="project" value="UniProtKB-SubCell"/>
</dbReference>
<evidence type="ECO:0000256" key="4">
    <source>
        <dbReference type="ARBA" id="ARBA00022597"/>
    </source>
</evidence>
<feature type="transmembrane region" description="Helical" evidence="9">
    <location>
        <begin position="70"/>
        <end position="91"/>
    </location>
</feature>
<dbReference type="Gene3D" id="1.20.1280.290">
    <property type="match status" value="1"/>
</dbReference>
<keyword evidence="8 9" id="KW-0472">Membrane</keyword>
<feature type="transmembrane region" description="Helical" evidence="9">
    <location>
        <begin position="12"/>
        <end position="32"/>
    </location>
</feature>
<name>A0A834ZP38_TETSI</name>
<keyword evidence="11" id="KW-1185">Reference proteome</keyword>
<feature type="transmembrane region" description="Helical" evidence="9">
    <location>
        <begin position="38"/>
        <end position="63"/>
    </location>
</feature>
<gene>
    <name evidence="10" type="ORF">HHK36_005239</name>
</gene>
<evidence type="ECO:0000313" key="10">
    <source>
        <dbReference type="EMBL" id="KAF8409165.1"/>
    </source>
</evidence>
<keyword evidence="7 9" id="KW-1133">Transmembrane helix</keyword>
<dbReference type="PANTHER" id="PTHR10791">
    <property type="entry name" value="RAG1-ACTIVATING PROTEIN 1"/>
    <property type="match status" value="1"/>
</dbReference>
<evidence type="ECO:0000313" key="11">
    <source>
        <dbReference type="Proteomes" id="UP000655225"/>
    </source>
</evidence>
<evidence type="ECO:0000256" key="1">
    <source>
        <dbReference type="ARBA" id="ARBA00004127"/>
    </source>
</evidence>
<evidence type="ECO:0000256" key="2">
    <source>
        <dbReference type="ARBA" id="ARBA00007809"/>
    </source>
</evidence>
<comment type="similarity">
    <text evidence="2">Belongs to the SWEET sugar transporter family.</text>
</comment>
<evidence type="ECO:0000256" key="3">
    <source>
        <dbReference type="ARBA" id="ARBA00022448"/>
    </source>
</evidence>
<dbReference type="GO" id="GO:0016020">
    <property type="term" value="C:membrane"/>
    <property type="evidence" value="ECO:0007669"/>
    <property type="project" value="InterPro"/>
</dbReference>
<keyword evidence="5 9" id="KW-0812">Transmembrane</keyword>
<protein>
    <submittedName>
        <fullName evidence="10">Uncharacterized protein</fullName>
    </submittedName>
</protein>
<keyword evidence="6" id="KW-0677">Repeat</keyword>
<comment type="subcellular location">
    <subcellularLocation>
        <location evidence="1">Endomembrane system</location>
        <topology evidence="1">Multi-pass membrane protein</topology>
    </subcellularLocation>
</comment>
<dbReference type="EMBL" id="JABCRI010000003">
    <property type="protein sequence ID" value="KAF8409165.1"/>
    <property type="molecule type" value="Genomic_DNA"/>
</dbReference>
<dbReference type="OMA" id="REPFCIC"/>
<evidence type="ECO:0000256" key="9">
    <source>
        <dbReference type="SAM" id="Phobius"/>
    </source>
</evidence>
<comment type="caution">
    <text evidence="10">The sequence shown here is derived from an EMBL/GenBank/DDBJ whole genome shotgun (WGS) entry which is preliminary data.</text>
</comment>
<accession>A0A834ZP38</accession>
<evidence type="ECO:0000256" key="5">
    <source>
        <dbReference type="ARBA" id="ARBA00022692"/>
    </source>
</evidence>
<dbReference type="GO" id="GO:0051119">
    <property type="term" value="F:sugar transmembrane transporter activity"/>
    <property type="evidence" value="ECO:0007669"/>
    <property type="project" value="InterPro"/>
</dbReference>
<proteinExistence type="inferred from homology"/>
<dbReference type="InterPro" id="IPR047664">
    <property type="entry name" value="SWEET"/>
</dbReference>
<dbReference type="FunFam" id="1.20.1280.290:FF:000002">
    <property type="entry name" value="Bidirectional sugar transporter SWEET"/>
    <property type="match status" value="1"/>
</dbReference>
<dbReference type="AlphaFoldDB" id="A0A834ZP38"/>
<evidence type="ECO:0000256" key="6">
    <source>
        <dbReference type="ARBA" id="ARBA00022737"/>
    </source>
</evidence>
<feature type="transmembrane region" description="Helical" evidence="9">
    <location>
        <begin position="97"/>
        <end position="119"/>
    </location>
</feature>